<proteinExistence type="predicted"/>
<reference evidence="2 3" key="1">
    <citation type="submission" date="2021-05" db="EMBL/GenBank/DDBJ databases">
        <title>Genome Assembly of Synthetic Allotetraploid Brassica napus Reveals Homoeologous Exchanges between Subgenomes.</title>
        <authorList>
            <person name="Davis J.T."/>
        </authorList>
    </citation>
    <scope>NUCLEOTIDE SEQUENCE [LARGE SCALE GENOMIC DNA]</scope>
    <source>
        <strain evidence="3">cv. Da-Ae</strain>
        <tissue evidence="2">Seedling</tissue>
    </source>
</reference>
<comment type="caution">
    <text evidence="2">The sequence shown here is derived from an EMBL/GenBank/DDBJ whole genome shotgun (WGS) entry which is preliminary data.</text>
</comment>
<feature type="transmembrane region" description="Helical" evidence="1">
    <location>
        <begin position="6"/>
        <end position="27"/>
    </location>
</feature>
<keyword evidence="1" id="KW-0472">Membrane</keyword>
<protein>
    <submittedName>
        <fullName evidence="2">Uncharacterized protein</fullName>
    </submittedName>
</protein>
<dbReference type="EMBL" id="JAGKQM010000014">
    <property type="protein sequence ID" value="KAH0883198.1"/>
    <property type="molecule type" value="Genomic_DNA"/>
</dbReference>
<evidence type="ECO:0000313" key="2">
    <source>
        <dbReference type="EMBL" id="KAH0883198.1"/>
    </source>
</evidence>
<name>A0ABQ7ZSU3_BRANA</name>
<sequence>ESERWIHTSTFRRIALLLVITFFRWSWRYRRGNDKNKKESDKVDRIVDEMGHQITKGCKTIKNYLIVREVFVLLQNSEPYIDGAGTEPDHAIRTTVRGWIIIENVCKKYGLSKKCTFMCSSLL</sequence>
<organism evidence="2 3">
    <name type="scientific">Brassica napus</name>
    <name type="common">Rape</name>
    <dbReference type="NCBI Taxonomy" id="3708"/>
    <lineage>
        <taxon>Eukaryota</taxon>
        <taxon>Viridiplantae</taxon>
        <taxon>Streptophyta</taxon>
        <taxon>Embryophyta</taxon>
        <taxon>Tracheophyta</taxon>
        <taxon>Spermatophyta</taxon>
        <taxon>Magnoliopsida</taxon>
        <taxon>eudicotyledons</taxon>
        <taxon>Gunneridae</taxon>
        <taxon>Pentapetalae</taxon>
        <taxon>rosids</taxon>
        <taxon>malvids</taxon>
        <taxon>Brassicales</taxon>
        <taxon>Brassicaceae</taxon>
        <taxon>Brassiceae</taxon>
        <taxon>Brassica</taxon>
    </lineage>
</organism>
<dbReference type="Proteomes" id="UP000824890">
    <property type="component" value="Unassembled WGS sequence"/>
</dbReference>
<evidence type="ECO:0000256" key="1">
    <source>
        <dbReference type="SAM" id="Phobius"/>
    </source>
</evidence>
<accession>A0ABQ7ZSU3</accession>
<keyword evidence="1" id="KW-0812">Transmembrane</keyword>
<evidence type="ECO:0000313" key="3">
    <source>
        <dbReference type="Proteomes" id="UP000824890"/>
    </source>
</evidence>
<gene>
    <name evidence="2" type="ORF">HID58_059294</name>
</gene>
<keyword evidence="1" id="KW-1133">Transmembrane helix</keyword>
<feature type="non-terminal residue" evidence="2">
    <location>
        <position position="1"/>
    </location>
</feature>
<keyword evidence="3" id="KW-1185">Reference proteome</keyword>